<sequence>MIIRTLEAVEKTDRFVDWGNGTSHRFLVCEDGMGFTMCHTIVRAGTTTRLKYENHLEACYCIAGSGTVTGADGQDHVIKPGTMYALDQHDDHTLTAYSKTDLVLVSVFNPPLSGQETHDPTGAGPSGY</sequence>
<dbReference type="Proteomes" id="UP001623232">
    <property type="component" value="Chromosome"/>
</dbReference>
<name>A0ABZ2XPN9_9RHOB</name>
<dbReference type="PANTHER" id="PTHR39289">
    <property type="match status" value="1"/>
</dbReference>
<evidence type="ECO:0000256" key="3">
    <source>
        <dbReference type="ARBA" id="ARBA00013192"/>
    </source>
</evidence>
<evidence type="ECO:0000256" key="2">
    <source>
        <dbReference type="ARBA" id="ARBA00009637"/>
    </source>
</evidence>
<keyword evidence="5 8" id="KW-0456">Lyase</keyword>
<comment type="similarity">
    <text evidence="2 8">Belongs to the ectoine synthase family.</text>
</comment>
<protein>
    <recommendedName>
        <fullName evidence="4 8">L-ectoine synthase</fullName>
        <ecNumber evidence="3 8">4.2.1.108</ecNumber>
    </recommendedName>
    <alternativeName>
        <fullName evidence="6 8">N-acetyldiaminobutyrate dehydratase</fullName>
    </alternativeName>
</protein>
<dbReference type="Gene3D" id="2.60.120.10">
    <property type="entry name" value="Jelly Rolls"/>
    <property type="match status" value="1"/>
</dbReference>
<dbReference type="EC" id="4.2.1.108" evidence="3 8"/>
<evidence type="ECO:0000256" key="4">
    <source>
        <dbReference type="ARBA" id="ARBA00019707"/>
    </source>
</evidence>
<accession>A0ABZ2XPN9</accession>
<dbReference type="RefSeq" id="WP_406644580.1">
    <property type="nucleotide sequence ID" value="NZ_CP123584.1"/>
</dbReference>
<comment type="catalytic activity">
    <reaction evidence="7 8">
        <text>(2S)-4-acetamido-2-aminobutanoate = L-ectoine + H2O</text>
        <dbReference type="Rhea" id="RHEA:17281"/>
        <dbReference type="ChEBI" id="CHEBI:15377"/>
        <dbReference type="ChEBI" id="CHEBI:58515"/>
        <dbReference type="ChEBI" id="CHEBI:58929"/>
        <dbReference type="EC" id="4.2.1.108"/>
    </reaction>
</comment>
<keyword evidence="10" id="KW-1185">Reference proteome</keyword>
<dbReference type="PANTHER" id="PTHR39289:SF1">
    <property type="entry name" value="L-ECTOINE SYNTHASE"/>
    <property type="match status" value="1"/>
</dbReference>
<dbReference type="InterPro" id="IPR010462">
    <property type="entry name" value="Ectoine_synth"/>
</dbReference>
<reference evidence="9 10" key="1">
    <citation type="submission" date="2023-04" db="EMBL/GenBank/DDBJ databases">
        <title>Complete genome sequence of Alisedimentitalea scapharcae.</title>
        <authorList>
            <person name="Rong J.-C."/>
            <person name="Yi M.-L."/>
            <person name="Zhao Q."/>
        </authorList>
    </citation>
    <scope>NUCLEOTIDE SEQUENCE [LARGE SCALE GENOMIC DNA]</scope>
    <source>
        <strain evidence="9 10">KCTC 42119</strain>
    </source>
</reference>
<dbReference type="NCBIfam" id="NF009806">
    <property type="entry name" value="PRK13290.1"/>
    <property type="match status" value="1"/>
</dbReference>
<dbReference type="CDD" id="cd06978">
    <property type="entry name" value="cupin_EctC"/>
    <property type="match status" value="1"/>
</dbReference>
<evidence type="ECO:0000256" key="7">
    <source>
        <dbReference type="ARBA" id="ARBA00048714"/>
    </source>
</evidence>
<dbReference type="HAMAP" id="MF_01255">
    <property type="entry name" value="Ectoine_synth"/>
    <property type="match status" value="1"/>
</dbReference>
<comment type="pathway">
    <text evidence="1 8">Amine and polyamine biosynthesis; ectoine biosynthesis; L-ectoine from L-aspartate 4-semialdehyde: step 3/3.</text>
</comment>
<evidence type="ECO:0000313" key="9">
    <source>
        <dbReference type="EMBL" id="WZK87337.1"/>
    </source>
</evidence>
<dbReference type="EMBL" id="CP123584">
    <property type="protein sequence ID" value="WZK87337.1"/>
    <property type="molecule type" value="Genomic_DNA"/>
</dbReference>
<dbReference type="InterPro" id="IPR014710">
    <property type="entry name" value="RmlC-like_jellyroll"/>
</dbReference>
<evidence type="ECO:0000313" key="10">
    <source>
        <dbReference type="Proteomes" id="UP001623232"/>
    </source>
</evidence>
<comment type="function">
    <text evidence="8">Catalyzes the circularization of gamma-N-acetyl-alpha,gamma-diaminobutyric acid (ADABA) to ectoine (1,4,5,6-tetrahydro-2-methyl-4-pyrimidine carboxylic acid), which is an excellent osmoprotectant.</text>
</comment>
<proteinExistence type="inferred from homology"/>
<evidence type="ECO:0000256" key="8">
    <source>
        <dbReference type="HAMAP-Rule" id="MF_01255"/>
    </source>
</evidence>
<organism evidence="9 10">
    <name type="scientific">Aliisedimentitalea scapharcae</name>
    <dbReference type="NCBI Taxonomy" id="1524259"/>
    <lineage>
        <taxon>Bacteria</taxon>
        <taxon>Pseudomonadati</taxon>
        <taxon>Pseudomonadota</taxon>
        <taxon>Alphaproteobacteria</taxon>
        <taxon>Rhodobacterales</taxon>
        <taxon>Roseobacteraceae</taxon>
        <taxon>Aliisedimentitalea</taxon>
    </lineage>
</organism>
<evidence type="ECO:0000256" key="6">
    <source>
        <dbReference type="ARBA" id="ARBA00033271"/>
    </source>
</evidence>
<dbReference type="InterPro" id="IPR011051">
    <property type="entry name" value="RmlC_Cupin_sf"/>
</dbReference>
<dbReference type="SUPFAM" id="SSF51182">
    <property type="entry name" value="RmlC-like cupins"/>
    <property type="match status" value="1"/>
</dbReference>
<dbReference type="Pfam" id="PF06339">
    <property type="entry name" value="Ectoine_synth"/>
    <property type="match status" value="1"/>
</dbReference>
<gene>
    <name evidence="8" type="primary">ectC</name>
    <name evidence="9" type="ORF">QEZ52_11955</name>
</gene>
<evidence type="ECO:0000256" key="5">
    <source>
        <dbReference type="ARBA" id="ARBA00023239"/>
    </source>
</evidence>
<evidence type="ECO:0000256" key="1">
    <source>
        <dbReference type="ARBA" id="ARBA00005181"/>
    </source>
</evidence>